<dbReference type="InterPro" id="IPR033315">
    <property type="entry name" value="Fan1-like"/>
</dbReference>
<dbReference type="EC" id="3.1.4.1" evidence="7"/>
<reference evidence="10" key="1">
    <citation type="submission" date="2018-05" db="EMBL/GenBank/DDBJ databases">
        <title>Draft genome of Mucuna pruriens seed.</title>
        <authorList>
            <person name="Nnadi N.E."/>
            <person name="Vos R."/>
            <person name="Hasami M.H."/>
            <person name="Devisetty U.K."/>
            <person name="Aguiy J.C."/>
        </authorList>
    </citation>
    <scope>NUCLEOTIDE SEQUENCE [LARGE SCALE GENOMIC DNA]</scope>
    <source>
        <strain evidence="10">JCA_2017</strain>
    </source>
</reference>
<dbReference type="PROSITE" id="PS51908">
    <property type="entry name" value="ZF_UBZ4"/>
    <property type="match status" value="1"/>
</dbReference>
<dbReference type="PANTHER" id="PTHR15749">
    <property type="entry name" value="FANCONI-ASSOCIATED NUCLEASE 1"/>
    <property type="match status" value="1"/>
</dbReference>
<dbReference type="InterPro" id="IPR006642">
    <property type="entry name" value="Rad18_UBZ4"/>
</dbReference>
<feature type="region of interest" description="Disordered" evidence="8">
    <location>
        <begin position="23"/>
        <end position="46"/>
    </location>
</feature>
<dbReference type="PANTHER" id="PTHR15749:SF4">
    <property type="entry name" value="FANCONI-ASSOCIATED NUCLEASE 1"/>
    <property type="match status" value="1"/>
</dbReference>
<dbReference type="AlphaFoldDB" id="A0A371F932"/>
<keyword evidence="5 6" id="KW-0234">DNA repair</keyword>
<feature type="domain" description="UBZ4-type" evidence="9">
    <location>
        <begin position="48"/>
        <end position="78"/>
    </location>
</feature>
<proteinExistence type="inferred from homology"/>
<dbReference type="Gene3D" id="3.30.160.60">
    <property type="entry name" value="Classic Zinc Finger"/>
    <property type="match status" value="1"/>
</dbReference>
<evidence type="ECO:0000256" key="1">
    <source>
        <dbReference type="ARBA" id="ARBA00022723"/>
    </source>
</evidence>
<sequence length="274" mass="30618">MVLSGRESLIRLIGKRRRFLPNRHSILSDPNPNPIQAVEPSRPDKNDNVQCPVCGHNLPGDDHRMINSHLDACLSLSQPKPIIVTKRKLSQRTLLQFNFTKPRFENDAPVLPPQNDKCEEQNCQEEELPENHEAELVSTISATSSSSSPSNGGVPHDYEPDVLGATLETFIVGRKYADQEELCAGNAIFLLRDPQNVNDPNAIKVHFFFASISCFIVSRSSLFLLVQVVSVDSACCKSLGFIPRELAQFLSPLIDNYGLEFQILNQIKEIQLTK</sequence>
<evidence type="ECO:0000256" key="8">
    <source>
        <dbReference type="SAM" id="MobiDB-lite"/>
    </source>
</evidence>
<dbReference type="GO" id="GO:0017108">
    <property type="term" value="F:5'-flap endonuclease activity"/>
    <property type="evidence" value="ECO:0007669"/>
    <property type="project" value="TreeGrafter"/>
</dbReference>
<dbReference type="GO" id="GO:0008409">
    <property type="term" value="F:5'-3' exonuclease activity"/>
    <property type="evidence" value="ECO:0007669"/>
    <property type="project" value="TreeGrafter"/>
</dbReference>
<feature type="compositionally biased region" description="Low complexity" evidence="8">
    <location>
        <begin position="138"/>
        <end position="150"/>
    </location>
</feature>
<dbReference type="Gene3D" id="3.30.70.2330">
    <property type="match status" value="1"/>
</dbReference>
<protein>
    <recommendedName>
        <fullName evidence="7">Fanconi-associated nuclease</fullName>
        <ecNumber evidence="7">3.1.4.1</ecNumber>
    </recommendedName>
</protein>
<keyword evidence="7" id="KW-0464">Manganese</keyword>
<keyword evidence="7" id="KW-0539">Nucleus</keyword>
<evidence type="ECO:0000256" key="6">
    <source>
        <dbReference type="PROSITE-ProRule" id="PRU01256"/>
    </source>
</evidence>
<keyword evidence="7" id="KW-0378">Hydrolase</keyword>
<comment type="catalytic activity">
    <reaction evidence="7">
        <text>Hydrolytically removes 5'-nucleotides successively from the 3'-hydroxy termini of 3'-hydroxy-terminated oligonucleotides.</text>
        <dbReference type="EC" id="3.1.4.1"/>
    </reaction>
</comment>
<keyword evidence="4" id="KW-0862">Zinc</keyword>
<feature type="region of interest" description="Disordered" evidence="8">
    <location>
        <begin position="105"/>
        <end position="158"/>
    </location>
</feature>
<accession>A0A371F932</accession>
<keyword evidence="7" id="KW-0540">Nuclease</keyword>
<dbReference type="GO" id="GO:0036297">
    <property type="term" value="P:interstrand cross-link repair"/>
    <property type="evidence" value="ECO:0007669"/>
    <property type="project" value="InterPro"/>
</dbReference>
<dbReference type="STRING" id="157652.A0A371F932"/>
<keyword evidence="7" id="KW-0460">Magnesium</keyword>
<name>A0A371F932_MUCPR</name>
<dbReference type="GO" id="GO:0008270">
    <property type="term" value="F:zinc ion binding"/>
    <property type="evidence" value="ECO:0007669"/>
    <property type="project" value="UniProtKB-KW"/>
</dbReference>
<dbReference type="SMART" id="SM00734">
    <property type="entry name" value="ZnF_Rad18"/>
    <property type="match status" value="1"/>
</dbReference>
<dbReference type="OrthoDB" id="76364at2759"/>
<keyword evidence="3 6" id="KW-0863">Zinc-finger</keyword>
<comment type="cofactor">
    <cofactor evidence="7">
        <name>Mg(2+)</name>
        <dbReference type="ChEBI" id="CHEBI:18420"/>
    </cofactor>
    <cofactor evidence="7">
        <name>Mn(2+)</name>
        <dbReference type="ChEBI" id="CHEBI:29035"/>
    </cofactor>
</comment>
<keyword evidence="2 6" id="KW-0227">DNA damage</keyword>
<dbReference type="Proteomes" id="UP000257109">
    <property type="component" value="Unassembled WGS sequence"/>
</dbReference>
<evidence type="ECO:0000313" key="11">
    <source>
        <dbReference type="Proteomes" id="UP000257109"/>
    </source>
</evidence>
<organism evidence="10 11">
    <name type="scientific">Mucuna pruriens</name>
    <name type="common">Velvet bean</name>
    <name type="synonym">Dolichos pruriens</name>
    <dbReference type="NCBI Taxonomy" id="157652"/>
    <lineage>
        <taxon>Eukaryota</taxon>
        <taxon>Viridiplantae</taxon>
        <taxon>Streptophyta</taxon>
        <taxon>Embryophyta</taxon>
        <taxon>Tracheophyta</taxon>
        <taxon>Spermatophyta</taxon>
        <taxon>Magnoliopsida</taxon>
        <taxon>eudicotyledons</taxon>
        <taxon>Gunneridae</taxon>
        <taxon>Pentapetalae</taxon>
        <taxon>rosids</taxon>
        <taxon>fabids</taxon>
        <taxon>Fabales</taxon>
        <taxon>Fabaceae</taxon>
        <taxon>Papilionoideae</taxon>
        <taxon>50 kb inversion clade</taxon>
        <taxon>NPAAA clade</taxon>
        <taxon>indigoferoid/millettioid clade</taxon>
        <taxon>Phaseoleae</taxon>
        <taxon>Mucuna</taxon>
    </lineage>
</organism>
<dbReference type="GO" id="GO:0005634">
    <property type="term" value="C:nucleus"/>
    <property type="evidence" value="ECO:0007669"/>
    <property type="project" value="UniProtKB-SubCell"/>
</dbReference>
<evidence type="ECO:0000313" key="10">
    <source>
        <dbReference type="EMBL" id="RDX74806.1"/>
    </source>
</evidence>
<comment type="similarity">
    <text evidence="7">Belongs to the FAN1 family.</text>
</comment>
<comment type="subcellular location">
    <subcellularLocation>
        <location evidence="7">Nucleus</location>
    </subcellularLocation>
</comment>
<evidence type="ECO:0000256" key="7">
    <source>
        <dbReference type="RuleBase" id="RU365033"/>
    </source>
</evidence>
<evidence type="ECO:0000256" key="4">
    <source>
        <dbReference type="ARBA" id="ARBA00022833"/>
    </source>
</evidence>
<comment type="caution">
    <text evidence="10">The sequence shown here is derived from an EMBL/GenBank/DDBJ whole genome shotgun (WGS) entry which is preliminary data.</text>
</comment>
<feature type="non-terminal residue" evidence="10">
    <location>
        <position position="1"/>
    </location>
</feature>
<dbReference type="GO" id="GO:0070336">
    <property type="term" value="F:flap-structured DNA binding"/>
    <property type="evidence" value="ECO:0007669"/>
    <property type="project" value="TreeGrafter"/>
</dbReference>
<comment type="function">
    <text evidence="7">Nuclease required for the repair of DNA interstrand cross-links (ICL). Acts as a 5'-3' exonuclease that anchors at a cut end of DNA and cleaves DNA successively at every third nucleotide, allowing to excise an ICL from one strand through flanking incisions.</text>
</comment>
<evidence type="ECO:0000256" key="5">
    <source>
        <dbReference type="ARBA" id="ARBA00023204"/>
    </source>
</evidence>
<feature type="non-terminal residue" evidence="10">
    <location>
        <position position="274"/>
    </location>
</feature>
<gene>
    <name evidence="10" type="primary">FAN1</name>
    <name evidence="10" type="ORF">CR513_45399</name>
</gene>
<evidence type="ECO:0000256" key="3">
    <source>
        <dbReference type="ARBA" id="ARBA00022771"/>
    </source>
</evidence>
<dbReference type="EMBL" id="QJKJ01010056">
    <property type="protein sequence ID" value="RDX74806.1"/>
    <property type="molecule type" value="Genomic_DNA"/>
</dbReference>
<evidence type="ECO:0000259" key="9">
    <source>
        <dbReference type="PROSITE" id="PS51908"/>
    </source>
</evidence>
<keyword evidence="1 7" id="KW-0479">Metal-binding</keyword>
<keyword evidence="11" id="KW-1185">Reference proteome</keyword>
<dbReference type="GO" id="GO:0004528">
    <property type="term" value="F:phosphodiesterase I activity"/>
    <property type="evidence" value="ECO:0007669"/>
    <property type="project" value="UniProtKB-EC"/>
</dbReference>
<evidence type="ECO:0000256" key="2">
    <source>
        <dbReference type="ARBA" id="ARBA00022763"/>
    </source>
</evidence>